<gene>
    <name evidence="2" type="ORF">HMPREF9478_02297</name>
</gene>
<dbReference type="Proteomes" id="UP000004393">
    <property type="component" value="Unassembled WGS sequence"/>
</dbReference>
<dbReference type="EMBL" id="ADLY01000039">
    <property type="protein sequence ID" value="EHG27879.1"/>
    <property type="molecule type" value="Genomic_DNA"/>
</dbReference>
<feature type="transmembrane region" description="Helical" evidence="1">
    <location>
        <begin position="30"/>
        <end position="49"/>
    </location>
</feature>
<sequence length="256" mass="29007">MMLVIVVISVIAFALLNVFAKNKVQTVISLLFGLVFVLSLTAMMANLSAHFGMEKTTTTTTQPLVSSNDNDQLPMLLYQPLGDGTEKIYLYRTDESQKKPKQTRMDHVTNHVVEDAKSAQKETKTTRWTYKNDFYRFLFGIAGNDEEFIREKNTFSLPDSWTLLTVDQAKKLASLVENQQEAMKTEAQTFVQEKMQAALMADPTMDAAEQKAKISQFTAEFQKEAIAKLIQEAKKRIKKIPLLQESESLPKVSFYG</sequence>
<protein>
    <recommendedName>
        <fullName evidence="4">Urea transporter</fullName>
    </recommendedName>
</protein>
<organism evidence="2 3">
    <name type="scientific">Enterococcus saccharolyticus 30_1</name>
    <dbReference type="NCBI Taxonomy" id="742813"/>
    <lineage>
        <taxon>Bacteria</taxon>
        <taxon>Bacillati</taxon>
        <taxon>Bacillota</taxon>
        <taxon>Bacilli</taxon>
        <taxon>Lactobacillales</taxon>
        <taxon>Enterococcaceae</taxon>
        <taxon>Enterococcus</taxon>
    </lineage>
</organism>
<dbReference type="RefSeq" id="WP_005472561.1">
    <property type="nucleotide sequence ID" value="NZ_JH376941.1"/>
</dbReference>
<accession>A0AA87FGT1</accession>
<proteinExistence type="predicted"/>
<keyword evidence="1" id="KW-1133">Transmembrane helix</keyword>
<dbReference type="Pfam" id="PF16069">
    <property type="entry name" value="DUF4811"/>
    <property type="match status" value="1"/>
</dbReference>
<reference evidence="2 3" key="1">
    <citation type="submission" date="2011-10" db="EMBL/GenBank/DDBJ databases">
        <title>The Genome Sequence of Enterococcus saccharolyticus 30_1.</title>
        <authorList>
            <consortium name="The Broad Institute Genome Sequencing Platform"/>
            <person name="Earl A."/>
            <person name="Ward D."/>
            <person name="Feldgarden M."/>
            <person name="Gevers D."/>
            <person name="Daigneault M."/>
            <person name="Strauss J."/>
            <person name="Allen-Vercoe E."/>
            <person name="Young S.K."/>
            <person name="Zeng Q."/>
            <person name="Gargeya S."/>
            <person name="Fitzgerald M."/>
            <person name="Haas B."/>
            <person name="Abouelleil A."/>
            <person name="Alvarado L."/>
            <person name="Arachchi H.M."/>
            <person name="Berlin A."/>
            <person name="Brown A."/>
            <person name="Chapman S.B."/>
            <person name="Chen Z."/>
            <person name="Dunbar C."/>
            <person name="Freedman E."/>
            <person name="Gearin G."/>
            <person name="Gellesch M."/>
            <person name="Goldberg J."/>
            <person name="Griggs A."/>
            <person name="Gujja S."/>
            <person name="Heiman D."/>
            <person name="Howarth C."/>
            <person name="Larson L."/>
            <person name="Lui A."/>
            <person name="MacDonald P.J.P."/>
            <person name="Montmayeur A."/>
            <person name="Murphy C."/>
            <person name="Neiman D."/>
            <person name="Pearson M."/>
            <person name="Priest M."/>
            <person name="Roberts A."/>
            <person name="Saif S."/>
            <person name="Shea T."/>
            <person name="Shenoy N."/>
            <person name="Sisk P."/>
            <person name="Stolte C."/>
            <person name="Sykes S."/>
            <person name="Wortman J."/>
            <person name="Nusbaum C."/>
            <person name="Birren B."/>
        </authorList>
    </citation>
    <scope>NUCLEOTIDE SEQUENCE [LARGE SCALE GENOMIC DNA]</scope>
    <source>
        <strain evidence="2 3">30_1</strain>
    </source>
</reference>
<evidence type="ECO:0000256" key="1">
    <source>
        <dbReference type="SAM" id="Phobius"/>
    </source>
</evidence>
<dbReference type="AlphaFoldDB" id="A0AA87FGT1"/>
<keyword evidence="1" id="KW-0812">Transmembrane</keyword>
<evidence type="ECO:0008006" key="4">
    <source>
        <dbReference type="Google" id="ProtNLM"/>
    </source>
</evidence>
<comment type="caution">
    <text evidence="2">The sequence shown here is derived from an EMBL/GenBank/DDBJ whole genome shotgun (WGS) entry which is preliminary data.</text>
</comment>
<keyword evidence="3" id="KW-1185">Reference proteome</keyword>
<keyword evidence="1" id="KW-0472">Membrane</keyword>
<dbReference type="InterPro" id="IPR032083">
    <property type="entry name" value="DUF4811"/>
</dbReference>
<evidence type="ECO:0000313" key="2">
    <source>
        <dbReference type="EMBL" id="EHG27879.1"/>
    </source>
</evidence>
<name>A0AA87FGT1_9ENTE</name>
<evidence type="ECO:0000313" key="3">
    <source>
        <dbReference type="Proteomes" id="UP000004393"/>
    </source>
</evidence>